<dbReference type="SUPFAM" id="SSF160104">
    <property type="entry name" value="Acetoacetate decarboxylase-like"/>
    <property type="match status" value="1"/>
</dbReference>
<evidence type="ECO:0008006" key="3">
    <source>
        <dbReference type="Google" id="ProtNLM"/>
    </source>
</evidence>
<dbReference type="RefSeq" id="WP_051529752.1">
    <property type="nucleotide sequence ID" value="NZ_CP004078.1"/>
</dbReference>
<dbReference type="InterPro" id="IPR018644">
    <property type="entry name" value="DUF2071"/>
</dbReference>
<gene>
    <name evidence="1" type="ORF">PSAB_09195</name>
</gene>
<dbReference type="HOGENOM" id="CLU_081757_0_0_9"/>
<dbReference type="AlphaFoldDB" id="X4ZAW6"/>
<proteinExistence type="predicted"/>
<dbReference type="eggNOG" id="COG3361">
    <property type="taxonomic scope" value="Bacteria"/>
</dbReference>
<dbReference type="Pfam" id="PF09844">
    <property type="entry name" value="DUF2071"/>
    <property type="match status" value="1"/>
</dbReference>
<dbReference type="EMBL" id="CP004078">
    <property type="protein sequence ID" value="AHV96771.1"/>
    <property type="molecule type" value="Genomic_DNA"/>
</dbReference>
<organism evidence="1 2">
    <name type="scientific">Paenibacillus sabinae T27</name>
    <dbReference type="NCBI Taxonomy" id="1268072"/>
    <lineage>
        <taxon>Bacteria</taxon>
        <taxon>Bacillati</taxon>
        <taxon>Bacillota</taxon>
        <taxon>Bacilli</taxon>
        <taxon>Bacillales</taxon>
        <taxon>Paenibacillaceae</taxon>
        <taxon>Paenibacillus</taxon>
    </lineage>
</organism>
<dbReference type="KEGG" id="psab:PSAB_09195"/>
<dbReference type="InterPro" id="IPR023375">
    <property type="entry name" value="ADC_dom_sf"/>
</dbReference>
<keyword evidence="2" id="KW-1185">Reference proteome</keyword>
<dbReference type="OrthoDB" id="150993at2"/>
<sequence length="249" mass="28345">MDNREILAHTNHRPYPLPKGSWAMKQGWNHLLFAHWPAVERELQPYVPGGLELDKWQGTPWVSMSPFLVKPLRLRGIPPLPLASRFLELNVRTYVIRNGKPGVLFLGLEASSRPVVLAARRIGHLPYHYADMKARFSESGVTFTSSRRKGSQQAVFSAEYQAAEGPLFHARIGTLLYWLTERYCLYTSDLKGRLFEMDIHHLPWPLQEASIHLKANTLAEAYGISLDSAPSAVTYTDRLDALIWPMKEV</sequence>
<name>X4ZAW6_9BACL</name>
<dbReference type="Gene3D" id="2.40.400.10">
    <property type="entry name" value="Acetoacetate decarboxylase-like"/>
    <property type="match status" value="1"/>
</dbReference>
<dbReference type="PANTHER" id="PTHR39186:SF1">
    <property type="entry name" value="DUF2071 DOMAIN-CONTAINING PROTEIN"/>
    <property type="match status" value="1"/>
</dbReference>
<protein>
    <recommendedName>
        <fullName evidence="3">DUF2071 domain-containing protein</fullName>
    </recommendedName>
</protein>
<evidence type="ECO:0000313" key="1">
    <source>
        <dbReference type="EMBL" id="AHV96771.1"/>
    </source>
</evidence>
<dbReference type="PATRIC" id="fig|1268072.3.peg.1917"/>
<dbReference type="PANTHER" id="PTHR39186">
    <property type="entry name" value="DUF2071 FAMILY PROTEIN"/>
    <property type="match status" value="1"/>
</dbReference>
<accession>X4ZAW6</accession>
<evidence type="ECO:0000313" key="2">
    <source>
        <dbReference type="Proteomes" id="UP000019772"/>
    </source>
</evidence>
<reference evidence="1 2" key="1">
    <citation type="journal article" date="2014" name="PLoS Genet.">
        <title>Comparative Genomic Analysis of N2-Fixing and Non-N2-Fixing Paenibacillus spp.: Organization, Evolution and Expression of the Nitrogen Fixation Genes.</title>
        <authorList>
            <person name="Xie J.B."/>
            <person name="Du Z."/>
            <person name="Bai L."/>
            <person name="Tian C."/>
            <person name="Zhang Y."/>
            <person name="Xie J.Y."/>
            <person name="Wang T."/>
            <person name="Liu X."/>
            <person name="Chen X."/>
            <person name="Cheng Q."/>
            <person name="Chen S."/>
            <person name="Li J."/>
        </authorList>
    </citation>
    <scope>NUCLEOTIDE SEQUENCE [LARGE SCALE GENOMIC DNA]</scope>
    <source>
        <strain evidence="1 2">T27</strain>
    </source>
</reference>
<dbReference type="Proteomes" id="UP000019772">
    <property type="component" value="Chromosome"/>
</dbReference>